<dbReference type="GO" id="GO:0008782">
    <property type="term" value="F:adenosylhomocysteine nucleosidase activity"/>
    <property type="evidence" value="ECO:0007669"/>
    <property type="project" value="TreeGrafter"/>
</dbReference>
<dbReference type="PANTHER" id="PTHR46832">
    <property type="entry name" value="5'-METHYLTHIOADENOSINE/S-ADENOSYLHOMOCYSTEINE NUCLEOSIDASE"/>
    <property type="match status" value="1"/>
</dbReference>
<dbReference type="GeneID" id="54589516"/>
<evidence type="ECO:0000313" key="3">
    <source>
        <dbReference type="EMBL" id="KAF2245331.1"/>
    </source>
</evidence>
<evidence type="ECO:0000313" key="4">
    <source>
        <dbReference type="Proteomes" id="UP000800094"/>
    </source>
</evidence>
<dbReference type="SUPFAM" id="SSF53167">
    <property type="entry name" value="Purine and uridine phosphorylases"/>
    <property type="match status" value="1"/>
</dbReference>
<proteinExistence type="predicted"/>
<dbReference type="AlphaFoldDB" id="A0A6A6I4Q7"/>
<dbReference type="GO" id="GO:0008930">
    <property type="term" value="F:methylthioadenosine nucleosidase activity"/>
    <property type="evidence" value="ECO:0007669"/>
    <property type="project" value="TreeGrafter"/>
</dbReference>
<dbReference type="OrthoDB" id="4129906at2759"/>
<keyword evidence="4" id="KW-1185">Reference proteome</keyword>
<feature type="region of interest" description="Disordered" evidence="1">
    <location>
        <begin position="430"/>
        <end position="610"/>
    </location>
</feature>
<dbReference type="EMBL" id="ML987200">
    <property type="protein sequence ID" value="KAF2245331.1"/>
    <property type="molecule type" value="Genomic_DNA"/>
</dbReference>
<dbReference type="InterPro" id="IPR000845">
    <property type="entry name" value="Nucleoside_phosphorylase_d"/>
</dbReference>
<dbReference type="Gene3D" id="3.40.50.1580">
    <property type="entry name" value="Nucleoside phosphorylase domain"/>
    <property type="match status" value="1"/>
</dbReference>
<organism evidence="3 4">
    <name type="scientific">Trematosphaeria pertusa</name>
    <dbReference type="NCBI Taxonomy" id="390896"/>
    <lineage>
        <taxon>Eukaryota</taxon>
        <taxon>Fungi</taxon>
        <taxon>Dikarya</taxon>
        <taxon>Ascomycota</taxon>
        <taxon>Pezizomycotina</taxon>
        <taxon>Dothideomycetes</taxon>
        <taxon>Pleosporomycetidae</taxon>
        <taxon>Pleosporales</taxon>
        <taxon>Massarineae</taxon>
        <taxon>Trematosphaeriaceae</taxon>
        <taxon>Trematosphaeria</taxon>
    </lineage>
</organism>
<dbReference type="GO" id="GO:0019284">
    <property type="term" value="P:L-methionine salvage from S-adenosylmethionine"/>
    <property type="evidence" value="ECO:0007669"/>
    <property type="project" value="TreeGrafter"/>
</dbReference>
<reference evidence="3" key="1">
    <citation type="journal article" date="2020" name="Stud. Mycol.">
        <title>101 Dothideomycetes genomes: a test case for predicting lifestyles and emergence of pathogens.</title>
        <authorList>
            <person name="Haridas S."/>
            <person name="Albert R."/>
            <person name="Binder M."/>
            <person name="Bloem J."/>
            <person name="Labutti K."/>
            <person name="Salamov A."/>
            <person name="Andreopoulos B."/>
            <person name="Baker S."/>
            <person name="Barry K."/>
            <person name="Bills G."/>
            <person name="Bluhm B."/>
            <person name="Cannon C."/>
            <person name="Castanera R."/>
            <person name="Culley D."/>
            <person name="Daum C."/>
            <person name="Ezra D."/>
            <person name="Gonzalez J."/>
            <person name="Henrissat B."/>
            <person name="Kuo A."/>
            <person name="Liang C."/>
            <person name="Lipzen A."/>
            <person name="Lutzoni F."/>
            <person name="Magnuson J."/>
            <person name="Mondo S."/>
            <person name="Nolan M."/>
            <person name="Ohm R."/>
            <person name="Pangilinan J."/>
            <person name="Park H.-J."/>
            <person name="Ramirez L."/>
            <person name="Alfaro M."/>
            <person name="Sun H."/>
            <person name="Tritt A."/>
            <person name="Yoshinaga Y."/>
            <person name="Zwiers L.-H."/>
            <person name="Turgeon B."/>
            <person name="Goodwin S."/>
            <person name="Spatafora J."/>
            <person name="Crous P."/>
            <person name="Grigoriev I."/>
        </authorList>
    </citation>
    <scope>NUCLEOTIDE SEQUENCE</scope>
    <source>
        <strain evidence="3">CBS 122368</strain>
    </source>
</reference>
<accession>A0A6A6I4Q7</accession>
<feature type="domain" description="Nucleoside phosphorylase" evidence="2">
    <location>
        <begin position="16"/>
        <end position="257"/>
    </location>
</feature>
<feature type="compositionally biased region" description="Basic and acidic residues" evidence="1">
    <location>
        <begin position="430"/>
        <end position="476"/>
    </location>
</feature>
<dbReference type="RefSeq" id="XP_033680335.1">
    <property type="nucleotide sequence ID" value="XM_033836186.1"/>
</dbReference>
<sequence length="610" mass="67959">MAPTTPKLRLLRNRPLCIMCARDTEAEEIAKALGIADNRISGHEVQKVKDGYTFYLGSFRLLSGEELQYYVTSGLRQGIQSFTIHASILFSILRPRFVIHAGVCAGYHDLTGNVKMSITDVIFGEAAINYEEGKMENVAGQLLFRPDYNRVACNAGDLKAFAEASSRPNYHYGEFISGASVRTDADVIFTKIRREVNRNAIALDMEASAFIQLCEHFEGDQVISLGVIKGISDFGDSFKGTVENAYTHALENTAKGVKEWVVHRIRAITWAIKEDDEPGARLVPGYYENFIRRVLDNYLSGWPVTDKLDSNIVIPRNEIKGLKTVLPKSYSPSFVQELGHVQALVQRFRIPEVNVGGDAAGRYLHYKGGYFMDWSRTVNSLKICEDGEYQVQVFGRVLSKCDYYSGSDESPAVASVVTWEDTVQWLKELEKSEEDERKEKAAQAAKLEKKEEEEPLIEKTAEQNMREGRQLERDKPLPSTVLGEGRQESPAPIEDPAASTDGGCGFPHTHSAAHNGAATKERHKSAPSEPVKSAGRHFTWTTKRSRSKEPNAEQRNAALPSKRPQSNEPKGKGRSATLSPRRSITRLLHSFRKPSSAHEQDGVIPPMPGK</sequence>
<dbReference type="Proteomes" id="UP000800094">
    <property type="component" value="Unassembled WGS sequence"/>
</dbReference>
<evidence type="ECO:0000256" key="1">
    <source>
        <dbReference type="SAM" id="MobiDB-lite"/>
    </source>
</evidence>
<dbReference type="GO" id="GO:0009116">
    <property type="term" value="P:nucleoside metabolic process"/>
    <property type="evidence" value="ECO:0007669"/>
    <property type="project" value="InterPro"/>
</dbReference>
<dbReference type="InterPro" id="IPR035994">
    <property type="entry name" value="Nucleoside_phosphorylase_sf"/>
</dbReference>
<gene>
    <name evidence="3" type="ORF">BU26DRAFT_67035</name>
</gene>
<evidence type="ECO:0000259" key="2">
    <source>
        <dbReference type="Pfam" id="PF01048"/>
    </source>
</evidence>
<dbReference type="Pfam" id="PF01048">
    <property type="entry name" value="PNP_UDP_1"/>
    <property type="match status" value="1"/>
</dbReference>
<dbReference type="PANTHER" id="PTHR46832:SF1">
    <property type="entry name" value="5'-METHYLTHIOADENOSINE_S-ADENOSYLHOMOCYSTEINE NUCLEOSIDASE"/>
    <property type="match status" value="1"/>
</dbReference>
<protein>
    <submittedName>
        <fullName evidence="3">Purine and uridine phosphorylase</fullName>
    </submittedName>
</protein>
<name>A0A6A6I4Q7_9PLEO</name>
<dbReference type="GO" id="GO:0005829">
    <property type="term" value="C:cytosol"/>
    <property type="evidence" value="ECO:0007669"/>
    <property type="project" value="TreeGrafter"/>
</dbReference>